<evidence type="ECO:0000259" key="6">
    <source>
        <dbReference type="Pfam" id="PF01276"/>
    </source>
</evidence>
<dbReference type="InterPro" id="IPR000310">
    <property type="entry name" value="Orn/Lys/Arg_deCO2ase_major_dom"/>
</dbReference>
<dbReference type="InterPro" id="IPR015421">
    <property type="entry name" value="PyrdxlP-dep_Trfase_major"/>
</dbReference>
<keyword evidence="3" id="KW-0210">Decarboxylase</keyword>
<evidence type="ECO:0000256" key="4">
    <source>
        <dbReference type="ARBA" id="ARBA00022898"/>
    </source>
</evidence>
<feature type="domain" description="Orn/Lys/Arg decarboxylases family 1 pyridoxal-P attachment site" evidence="6">
    <location>
        <begin position="4"/>
        <end position="300"/>
    </location>
</feature>
<dbReference type="Proteomes" id="UP001549106">
    <property type="component" value="Unassembled WGS sequence"/>
</dbReference>
<evidence type="ECO:0000313" key="9">
    <source>
        <dbReference type="Proteomes" id="UP001549106"/>
    </source>
</evidence>
<comment type="caution">
    <text evidence="8">The sequence shown here is derived from an EMBL/GenBank/DDBJ whole genome shotgun (WGS) entry which is preliminary data.</text>
</comment>
<comment type="similarity">
    <text evidence="2">Belongs to the Orn/Lys/Arg decarboxylase class-I family.</text>
</comment>
<comment type="cofactor">
    <cofactor evidence="1">
        <name>pyridoxal 5'-phosphate</name>
        <dbReference type="ChEBI" id="CHEBI:597326"/>
    </cofactor>
</comment>
<evidence type="ECO:0000256" key="5">
    <source>
        <dbReference type="ARBA" id="ARBA00023239"/>
    </source>
</evidence>
<dbReference type="PANTHER" id="PTHR43277:SF3">
    <property type="entry name" value="DECARBOXYLASE, PUTATIVE-RELATED"/>
    <property type="match status" value="1"/>
</dbReference>
<dbReference type="InterPro" id="IPR052357">
    <property type="entry name" value="Orn_Lys_Arg_decarboxylase-I"/>
</dbReference>
<dbReference type="Gene3D" id="3.90.105.10">
    <property type="entry name" value="Molybdopterin biosynthesis moea protein, domain 2"/>
    <property type="match status" value="1"/>
</dbReference>
<protein>
    <submittedName>
        <fullName evidence="8">Arginine/lysine/ornithine decarboxylase</fullName>
    </submittedName>
</protein>
<dbReference type="SUPFAM" id="SSF53383">
    <property type="entry name" value="PLP-dependent transferases"/>
    <property type="match status" value="1"/>
</dbReference>
<dbReference type="Pfam" id="PF01276">
    <property type="entry name" value="OKR_DC_1"/>
    <property type="match status" value="1"/>
</dbReference>
<evidence type="ECO:0000313" key="8">
    <source>
        <dbReference type="EMBL" id="MET3751130.1"/>
    </source>
</evidence>
<dbReference type="InterPro" id="IPR036633">
    <property type="entry name" value="Prn/Lys/Arg_de-COase_C_sf"/>
</dbReference>
<evidence type="ECO:0000256" key="2">
    <source>
        <dbReference type="ARBA" id="ARBA00010671"/>
    </source>
</evidence>
<accession>A0ABV2M3T9</accession>
<keyword evidence="9" id="KW-1185">Reference proteome</keyword>
<dbReference type="PANTHER" id="PTHR43277">
    <property type="entry name" value="ARGININE DECARBOXYLASE"/>
    <property type="match status" value="1"/>
</dbReference>
<feature type="domain" description="Orn/Lys/Arg decarboxylase C-terminal" evidence="7">
    <location>
        <begin position="393"/>
        <end position="454"/>
    </location>
</feature>
<dbReference type="InterPro" id="IPR008286">
    <property type="entry name" value="Prn/Lys/Arg_de-COase_C"/>
</dbReference>
<dbReference type="InterPro" id="IPR015424">
    <property type="entry name" value="PyrdxlP-dep_Trfase"/>
</dbReference>
<dbReference type="RefSeq" id="WP_257465005.1">
    <property type="nucleotide sequence ID" value="NZ_JANJZT010000019.1"/>
</dbReference>
<proteinExistence type="inferred from homology"/>
<evidence type="ECO:0000259" key="7">
    <source>
        <dbReference type="Pfam" id="PF03711"/>
    </source>
</evidence>
<name>A0ABV2M3T9_9FIRM</name>
<dbReference type="Gene3D" id="3.40.640.10">
    <property type="entry name" value="Type I PLP-dependent aspartate aminotransferase-like (Major domain)"/>
    <property type="match status" value="1"/>
</dbReference>
<dbReference type="SUPFAM" id="SSF55904">
    <property type="entry name" value="Ornithine decarboxylase C-terminal domain"/>
    <property type="match status" value="1"/>
</dbReference>
<reference evidence="8 9" key="1">
    <citation type="submission" date="2024-06" db="EMBL/GenBank/DDBJ databases">
        <title>Genomic Encyclopedia of Type Strains, Phase IV (KMG-IV): sequencing the most valuable type-strain genomes for metagenomic binning, comparative biology and taxonomic classification.</title>
        <authorList>
            <person name="Goeker M."/>
        </authorList>
    </citation>
    <scope>NUCLEOTIDE SEQUENCE [LARGE SCALE GENOMIC DNA]</scope>
    <source>
        <strain evidence="8 9">DSM 29492</strain>
    </source>
</reference>
<sequence>MDRLYKKLEAYGKSDFYPFHMPGHKRNPLSVAGDFSVQQDITEINGFDNLHHPETILKEAQENAARLYQVQESFFCINGSTGAILAAVSAAVKKGGHILIARNCHKAVYHAAYLRDLKVSYIYPHEDAELGINGGISPQRVERCLDENPDIEAVLLTSPTYDGIVSDIKTIAEITHSHNIPLIVDEAHGAHFCFSDYFPVSAAELGADIVIHSLHKTLPSMTQTALLHRCSERVDRNLLVRFLGIYQTSSPSYVLMASMDACMYKIEQDGQRMFAEYTENLERARKRLRKGSCIRLVEPGDPAMNVFDADRSKIILSTVHSNMNGRQLAEVLRQDFHLEIEMEAENYVIALTSVGDTEEGFDRLCRAVEEIDSRDSLKYSEEAVKKERCRCAELNSLMRISCAMDALSERCTLEESIGRISVEFAYLYPPGIPLVVPGEQITGLLIKNMKRYLEQGLELQGLSDMSDSTILVLARDTREIVPKRSEGKVKIQE</sequence>
<evidence type="ECO:0000256" key="3">
    <source>
        <dbReference type="ARBA" id="ARBA00022793"/>
    </source>
</evidence>
<dbReference type="EMBL" id="JBEPMJ010000018">
    <property type="protein sequence ID" value="MET3751130.1"/>
    <property type="molecule type" value="Genomic_DNA"/>
</dbReference>
<dbReference type="Pfam" id="PF03711">
    <property type="entry name" value="OKR_DC_1_C"/>
    <property type="match status" value="1"/>
</dbReference>
<evidence type="ECO:0000256" key="1">
    <source>
        <dbReference type="ARBA" id="ARBA00001933"/>
    </source>
</evidence>
<keyword evidence="4" id="KW-0663">Pyridoxal phosphate</keyword>
<organism evidence="8 9">
    <name type="scientific">Blautia caecimuris</name>
    <dbReference type="NCBI Taxonomy" id="1796615"/>
    <lineage>
        <taxon>Bacteria</taxon>
        <taxon>Bacillati</taxon>
        <taxon>Bacillota</taxon>
        <taxon>Clostridia</taxon>
        <taxon>Lachnospirales</taxon>
        <taxon>Lachnospiraceae</taxon>
        <taxon>Blautia</taxon>
    </lineage>
</organism>
<gene>
    <name evidence="8" type="ORF">ABID24_002386</name>
</gene>
<keyword evidence="5" id="KW-0456">Lyase</keyword>